<dbReference type="EMBL" id="RHJS01000002">
    <property type="protein sequence ID" value="RRK30773.1"/>
    <property type="molecule type" value="Genomic_DNA"/>
</dbReference>
<comment type="caution">
    <text evidence="1">The sequence shown here is derived from an EMBL/GenBank/DDBJ whole genome shotgun (WGS) entry which is preliminary data.</text>
</comment>
<dbReference type="Proteomes" id="UP000274920">
    <property type="component" value="Unassembled WGS sequence"/>
</dbReference>
<evidence type="ECO:0000313" key="2">
    <source>
        <dbReference type="Proteomes" id="UP000274920"/>
    </source>
</evidence>
<name>A0A426DDW0_9FIRM</name>
<gene>
    <name evidence="1" type="ORF">EBB54_04810</name>
</gene>
<dbReference type="RefSeq" id="WP_125126566.1">
    <property type="nucleotide sequence ID" value="NZ_RHJS01000002.1"/>
</dbReference>
<accession>A0A426DDW0</accession>
<protein>
    <submittedName>
        <fullName evidence="1">Uncharacterized protein</fullName>
    </submittedName>
</protein>
<proteinExistence type="predicted"/>
<keyword evidence="2" id="KW-1185">Reference proteome</keyword>
<reference evidence="1" key="1">
    <citation type="submission" date="2018-10" db="EMBL/GenBank/DDBJ databases">
        <title>Schaedlerella arabinophila gen. nov. sp. nov., isolated from the mouse intestinal tract and comparative analysis with the genome of the closely related altered Schaedler flora strain ASF502.</title>
        <authorList>
            <person name="Miyake S."/>
            <person name="Soh M."/>
            <person name="Seedorf H."/>
        </authorList>
    </citation>
    <scope>NUCLEOTIDE SEQUENCE [LARGE SCALE GENOMIC DNA]</scope>
    <source>
        <strain evidence="1">DSM 106076</strain>
    </source>
</reference>
<organism evidence="1 2">
    <name type="scientific">Schaedlerella arabinosiphila</name>
    <dbReference type="NCBI Taxonomy" id="2044587"/>
    <lineage>
        <taxon>Bacteria</taxon>
        <taxon>Bacillati</taxon>
        <taxon>Bacillota</taxon>
        <taxon>Clostridia</taxon>
        <taxon>Lachnospirales</taxon>
        <taxon>Lachnospiraceae</taxon>
        <taxon>Schaedlerella</taxon>
    </lineage>
</organism>
<sequence>MIFEVSAFDFQDRYHLQEQYKKWIPQDAQVYQGYAGNAHGSVQKYIGASEGLLSLMLHPFCRMERCIGTAEKQLRHTWMQELFSAVLYCFQTATRRPAVRKRFRIILRTVPDHSFRMKNGYAIVPAD</sequence>
<evidence type="ECO:0000313" key="1">
    <source>
        <dbReference type="EMBL" id="RRK30773.1"/>
    </source>
</evidence>
<dbReference type="AlphaFoldDB" id="A0A426DDW0"/>